<protein>
    <recommendedName>
        <fullName evidence="1">Flagellar hook-length control protein-like C-terminal domain-containing protein</fullName>
    </recommendedName>
</protein>
<sequence length="383" mass="40826">MIHNDALGQLNQLVRRVSPTLIEASQERPPVTDERIPQFIPGERIPAHVLTLLPNGRFEVLVKNQLLDMNLPGNAQPGEALDLTFIRVEPRPTFALTKDLAALMGGGAGEVRFSETAKFLGALLAKAEQSAATPATIGTQPMMESADTQPEQIAQNLQKAIAHSGVFYESHQAEWVSGQRSLQALQAEPQATLSQSVANHPTPQAVADPEKTAAAVGPKAEVPDLTRPAGPAKEATLLVPASTVAEKAPSLSGAELAPQLKQIVQQQLGVLDTRQMMWHGVAWPNQPMEWSIEEQVAAQQGGGGEEDRTWYSRMKLSLPTLGDVVIGVSLHGQNVAVNFHVAKAETGNRIRNAGTTLSHQLEAAGLRLAGSTVDIQEASDGVG</sequence>
<evidence type="ECO:0000313" key="3">
    <source>
        <dbReference type="Proteomes" id="UP000575898"/>
    </source>
</evidence>
<evidence type="ECO:0000259" key="1">
    <source>
        <dbReference type="Pfam" id="PF02120"/>
    </source>
</evidence>
<dbReference type="Proteomes" id="UP000575898">
    <property type="component" value="Unassembled WGS sequence"/>
</dbReference>
<dbReference type="RefSeq" id="WP_184033718.1">
    <property type="nucleotide sequence ID" value="NZ_JACHHY010000001.1"/>
</dbReference>
<evidence type="ECO:0000313" key="2">
    <source>
        <dbReference type="EMBL" id="MBB5016857.1"/>
    </source>
</evidence>
<dbReference type="Gene3D" id="3.30.750.140">
    <property type="match status" value="1"/>
</dbReference>
<reference evidence="2 3" key="1">
    <citation type="submission" date="2020-08" db="EMBL/GenBank/DDBJ databases">
        <title>Genomic Encyclopedia of Type Strains, Phase IV (KMG-IV): sequencing the most valuable type-strain genomes for metagenomic binning, comparative biology and taxonomic classification.</title>
        <authorList>
            <person name="Goeker M."/>
        </authorList>
    </citation>
    <scope>NUCLEOTIDE SEQUENCE [LARGE SCALE GENOMIC DNA]</scope>
    <source>
        <strain evidence="2 3">DSM 27165</strain>
    </source>
</reference>
<organism evidence="2 3">
    <name type="scientific">Chitinivorax tropicus</name>
    <dbReference type="NCBI Taxonomy" id="714531"/>
    <lineage>
        <taxon>Bacteria</taxon>
        <taxon>Pseudomonadati</taxon>
        <taxon>Pseudomonadota</taxon>
        <taxon>Betaproteobacteria</taxon>
        <taxon>Chitinivorax</taxon>
    </lineage>
</organism>
<dbReference type="InterPro" id="IPR038610">
    <property type="entry name" value="FliK-like_C_sf"/>
</dbReference>
<dbReference type="AlphaFoldDB" id="A0A840MJ87"/>
<accession>A0A840MJ87</accession>
<feature type="domain" description="Flagellar hook-length control protein-like C-terminal" evidence="1">
    <location>
        <begin position="305"/>
        <end position="379"/>
    </location>
</feature>
<name>A0A840MJ87_9PROT</name>
<dbReference type="InterPro" id="IPR021136">
    <property type="entry name" value="Flagellar_hook_control-like_C"/>
</dbReference>
<comment type="caution">
    <text evidence="2">The sequence shown here is derived from an EMBL/GenBank/DDBJ whole genome shotgun (WGS) entry which is preliminary data.</text>
</comment>
<gene>
    <name evidence="2" type="ORF">HNQ59_000119</name>
</gene>
<keyword evidence="3" id="KW-1185">Reference proteome</keyword>
<dbReference type="Pfam" id="PF02120">
    <property type="entry name" value="Flg_hook"/>
    <property type="match status" value="1"/>
</dbReference>
<proteinExistence type="predicted"/>
<dbReference type="EMBL" id="JACHHY010000001">
    <property type="protein sequence ID" value="MBB5016857.1"/>
    <property type="molecule type" value="Genomic_DNA"/>
</dbReference>